<dbReference type="PANTHER" id="PTHR43280:SF2">
    <property type="entry name" value="HTH-TYPE TRANSCRIPTIONAL REGULATOR EXSA"/>
    <property type="match status" value="1"/>
</dbReference>
<dbReference type="InterPro" id="IPR009057">
    <property type="entry name" value="Homeodomain-like_sf"/>
</dbReference>
<dbReference type="InterPro" id="IPR018060">
    <property type="entry name" value="HTH_AraC"/>
</dbReference>
<keyword evidence="2" id="KW-0238">DNA-binding</keyword>
<dbReference type="Pfam" id="PF12833">
    <property type="entry name" value="HTH_18"/>
    <property type="match status" value="1"/>
</dbReference>
<keyword evidence="6" id="KW-1185">Reference proteome</keyword>
<dbReference type="PANTHER" id="PTHR43280">
    <property type="entry name" value="ARAC-FAMILY TRANSCRIPTIONAL REGULATOR"/>
    <property type="match status" value="1"/>
</dbReference>
<dbReference type="RefSeq" id="WP_205459252.1">
    <property type="nucleotide sequence ID" value="NZ_JAFHKK010000016.1"/>
</dbReference>
<evidence type="ECO:0000256" key="2">
    <source>
        <dbReference type="ARBA" id="ARBA00023125"/>
    </source>
</evidence>
<evidence type="ECO:0000256" key="1">
    <source>
        <dbReference type="ARBA" id="ARBA00023015"/>
    </source>
</evidence>
<feature type="domain" description="HTH araC/xylS-type" evidence="4">
    <location>
        <begin position="182"/>
        <end position="267"/>
    </location>
</feature>
<evidence type="ECO:0000256" key="3">
    <source>
        <dbReference type="ARBA" id="ARBA00023163"/>
    </source>
</evidence>
<evidence type="ECO:0000313" key="5">
    <source>
        <dbReference type="EMBL" id="MBN2964701.1"/>
    </source>
</evidence>
<gene>
    <name evidence="5" type="ORF">JWV37_07905</name>
</gene>
<dbReference type="PRINTS" id="PR00032">
    <property type="entry name" value="HTHARAC"/>
</dbReference>
<reference evidence="5" key="1">
    <citation type="submission" date="2021-02" db="EMBL/GenBank/DDBJ databases">
        <title>Sulfurospirillum tamanensis sp. nov.</title>
        <authorList>
            <person name="Frolova A."/>
            <person name="Merkel A."/>
            <person name="Slobodkin A."/>
        </authorList>
    </citation>
    <scope>NUCLEOTIDE SEQUENCE</scope>
    <source>
        <strain evidence="5">T05b</strain>
    </source>
</reference>
<protein>
    <submittedName>
        <fullName evidence="5">Helix-turn-helix transcriptional regulator</fullName>
    </submittedName>
</protein>
<dbReference type="InterPro" id="IPR020449">
    <property type="entry name" value="Tscrpt_reg_AraC-type_HTH"/>
</dbReference>
<organism evidence="5 6">
    <name type="scientific">Sulfurospirillum tamanense</name>
    <dbReference type="NCBI Taxonomy" id="2813362"/>
    <lineage>
        <taxon>Bacteria</taxon>
        <taxon>Pseudomonadati</taxon>
        <taxon>Campylobacterota</taxon>
        <taxon>Epsilonproteobacteria</taxon>
        <taxon>Campylobacterales</taxon>
        <taxon>Sulfurospirillaceae</taxon>
        <taxon>Sulfurospirillum</taxon>
    </lineage>
</organism>
<accession>A0ABS2WSU9</accession>
<dbReference type="Proteomes" id="UP000703590">
    <property type="component" value="Unassembled WGS sequence"/>
</dbReference>
<evidence type="ECO:0000259" key="4">
    <source>
        <dbReference type="PROSITE" id="PS01124"/>
    </source>
</evidence>
<dbReference type="SMART" id="SM00342">
    <property type="entry name" value="HTH_ARAC"/>
    <property type="match status" value="1"/>
</dbReference>
<keyword evidence="1" id="KW-0805">Transcription regulation</keyword>
<reference evidence="5" key="2">
    <citation type="submission" date="2021-02" db="EMBL/GenBank/DDBJ databases">
        <authorList>
            <person name="Merkel A.Y."/>
        </authorList>
    </citation>
    <scope>NUCLEOTIDE SEQUENCE</scope>
    <source>
        <strain evidence="5">T05b</strain>
    </source>
</reference>
<name>A0ABS2WSU9_9BACT</name>
<dbReference type="EMBL" id="JAFHKK010000016">
    <property type="protein sequence ID" value="MBN2964701.1"/>
    <property type="molecule type" value="Genomic_DNA"/>
</dbReference>
<sequence length="310" mass="35837">MSHYIHSYTSSIGTLQDQEGKFLARAYPTIMTQFIFEFFGETNEIHMNGILEKDERLKVESGTYVKVGLHSWIDIYRLPAKKARAEKFFKVDLYPHALLEIFNISPKELIGAWDIKLADIIGASTTSLLCKKLWECATGKQMVDVFEHHMTEILLKNTKKVSHYPFSIFSKMNKWSNASSVEVARKMGYSERWVQKKCHDMTGMSLKQMQGNLRFLKALSIIHQTLFSQNPKKLTHIASECGYYDQAHFAKDFKKYAGVSPMQYMYHLMRSSNQYQIYLCDIHSSASKSLHSAKSFSTQKIIVDLDFNTF</sequence>
<comment type="caution">
    <text evidence="5">The sequence shown here is derived from an EMBL/GenBank/DDBJ whole genome shotgun (WGS) entry which is preliminary data.</text>
</comment>
<dbReference type="SUPFAM" id="SSF46689">
    <property type="entry name" value="Homeodomain-like"/>
    <property type="match status" value="1"/>
</dbReference>
<proteinExistence type="predicted"/>
<evidence type="ECO:0000313" key="6">
    <source>
        <dbReference type="Proteomes" id="UP000703590"/>
    </source>
</evidence>
<dbReference type="PROSITE" id="PS01124">
    <property type="entry name" value="HTH_ARAC_FAMILY_2"/>
    <property type="match status" value="1"/>
</dbReference>
<dbReference type="Gene3D" id="1.10.10.60">
    <property type="entry name" value="Homeodomain-like"/>
    <property type="match status" value="1"/>
</dbReference>
<keyword evidence="3" id="KW-0804">Transcription</keyword>